<dbReference type="Proteomes" id="UP001153712">
    <property type="component" value="Chromosome 6"/>
</dbReference>
<evidence type="ECO:0000256" key="1">
    <source>
        <dbReference type="ARBA" id="ARBA00022884"/>
    </source>
</evidence>
<dbReference type="GO" id="GO:0035197">
    <property type="term" value="F:siRNA binding"/>
    <property type="evidence" value="ECO:0007669"/>
    <property type="project" value="TreeGrafter"/>
</dbReference>
<dbReference type="SUPFAM" id="SSF54768">
    <property type="entry name" value="dsRNA-binding domain-like"/>
    <property type="match status" value="2"/>
</dbReference>
<evidence type="ECO:0000259" key="3">
    <source>
        <dbReference type="PROSITE" id="PS50137"/>
    </source>
</evidence>
<dbReference type="GO" id="GO:0005737">
    <property type="term" value="C:cytoplasm"/>
    <property type="evidence" value="ECO:0007669"/>
    <property type="project" value="TreeGrafter"/>
</dbReference>
<keyword evidence="1 2" id="KW-0694">RNA-binding</keyword>
<dbReference type="EMBL" id="OU900099">
    <property type="protein sequence ID" value="CAG9863459.1"/>
    <property type="molecule type" value="Genomic_DNA"/>
</dbReference>
<dbReference type="PANTHER" id="PTHR46205:SF3">
    <property type="entry name" value="LOQUACIOUS, ISOFORM B"/>
    <property type="match status" value="1"/>
</dbReference>
<dbReference type="InterPro" id="IPR051247">
    <property type="entry name" value="RLC_Component"/>
</dbReference>
<feature type="domain" description="DRBM" evidence="3">
    <location>
        <begin position="120"/>
        <end position="188"/>
    </location>
</feature>
<dbReference type="GO" id="GO:0007281">
    <property type="term" value="P:germ cell development"/>
    <property type="evidence" value="ECO:0007669"/>
    <property type="project" value="UniProtKB-ARBA"/>
</dbReference>
<dbReference type="AlphaFoldDB" id="A0A9N9TXY5"/>
<reference evidence="4" key="1">
    <citation type="submission" date="2022-01" db="EMBL/GenBank/DDBJ databases">
        <authorList>
            <person name="King R."/>
        </authorList>
    </citation>
    <scope>NUCLEOTIDE SEQUENCE</scope>
</reference>
<dbReference type="GO" id="GO:0030422">
    <property type="term" value="P:siRNA processing"/>
    <property type="evidence" value="ECO:0007669"/>
    <property type="project" value="TreeGrafter"/>
</dbReference>
<dbReference type="GO" id="GO:0016442">
    <property type="term" value="C:RISC complex"/>
    <property type="evidence" value="ECO:0007669"/>
    <property type="project" value="TreeGrafter"/>
</dbReference>
<sequence>MESPIKKPRTMVKAKNPVMVLQELIIKEKLPPPKYEIISSLMGTHNNRFEYCVRAGPVEAFGIGTSKQIAKHIAAHNALIALEELGLYDRQENPVEEFKAAALQKMEIEENCSSLSSTPNCIGSLRTLCEENKFENPEFTELSVVGPPHDREFCYRCQVGSFQTVATGNSKKMAKQLAAKEMLESIKNTIPVHESLCKNVEQRAIESSEQDQEAIELYNKIANVVINKKVKIPELAYAFKNYMNDLNRNLNEFEEDLSEGTEEALSRILEKLDLRFEFIKLQDDPVFMLLSINCDVPFSQVAMGKTEDEAKMKVLESTFEILNLFFRL</sequence>
<gene>
    <name evidence="4" type="ORF">PHYEVI_LOCUS9749</name>
</gene>
<protein>
    <recommendedName>
        <fullName evidence="3">DRBM domain-containing protein</fullName>
    </recommendedName>
</protein>
<feature type="domain" description="DRBM" evidence="3">
    <location>
        <begin position="16"/>
        <end position="84"/>
    </location>
</feature>
<dbReference type="InterPro" id="IPR014720">
    <property type="entry name" value="dsRBD_dom"/>
</dbReference>
<dbReference type="SMART" id="SM00358">
    <property type="entry name" value="DSRM"/>
    <property type="match status" value="2"/>
</dbReference>
<evidence type="ECO:0000313" key="5">
    <source>
        <dbReference type="Proteomes" id="UP001153712"/>
    </source>
</evidence>
<proteinExistence type="predicted"/>
<organism evidence="4 5">
    <name type="scientific">Phyllotreta striolata</name>
    <name type="common">Striped flea beetle</name>
    <name type="synonym">Crioceris striolata</name>
    <dbReference type="NCBI Taxonomy" id="444603"/>
    <lineage>
        <taxon>Eukaryota</taxon>
        <taxon>Metazoa</taxon>
        <taxon>Ecdysozoa</taxon>
        <taxon>Arthropoda</taxon>
        <taxon>Hexapoda</taxon>
        <taxon>Insecta</taxon>
        <taxon>Pterygota</taxon>
        <taxon>Neoptera</taxon>
        <taxon>Endopterygota</taxon>
        <taxon>Coleoptera</taxon>
        <taxon>Polyphaga</taxon>
        <taxon>Cucujiformia</taxon>
        <taxon>Chrysomeloidea</taxon>
        <taxon>Chrysomelidae</taxon>
        <taxon>Galerucinae</taxon>
        <taxon>Alticini</taxon>
        <taxon>Phyllotreta</taxon>
    </lineage>
</organism>
<dbReference type="PANTHER" id="PTHR46205">
    <property type="entry name" value="LOQUACIOUS, ISOFORM B"/>
    <property type="match status" value="1"/>
</dbReference>
<keyword evidence="5" id="KW-1185">Reference proteome</keyword>
<dbReference type="FunFam" id="3.30.160.20:FF:000007">
    <property type="entry name" value="Double-stranded RNA-binding protein Staufen homolog 1"/>
    <property type="match status" value="1"/>
</dbReference>
<evidence type="ECO:0000256" key="2">
    <source>
        <dbReference type="PROSITE-ProRule" id="PRU00266"/>
    </source>
</evidence>
<dbReference type="GO" id="GO:0070920">
    <property type="term" value="P:regulation of regulatory ncRNA processing"/>
    <property type="evidence" value="ECO:0007669"/>
    <property type="project" value="TreeGrafter"/>
</dbReference>
<dbReference type="GO" id="GO:0005634">
    <property type="term" value="C:nucleus"/>
    <property type="evidence" value="ECO:0007669"/>
    <property type="project" value="TreeGrafter"/>
</dbReference>
<evidence type="ECO:0000313" key="4">
    <source>
        <dbReference type="EMBL" id="CAG9863459.1"/>
    </source>
</evidence>
<dbReference type="Gene3D" id="3.30.160.20">
    <property type="match status" value="2"/>
</dbReference>
<dbReference type="PROSITE" id="PS50137">
    <property type="entry name" value="DS_RBD"/>
    <property type="match status" value="2"/>
</dbReference>
<dbReference type="GO" id="GO:0003725">
    <property type="term" value="F:double-stranded RNA binding"/>
    <property type="evidence" value="ECO:0007669"/>
    <property type="project" value="TreeGrafter"/>
</dbReference>
<dbReference type="GO" id="GO:0070578">
    <property type="term" value="C:RISC-loading complex"/>
    <property type="evidence" value="ECO:0007669"/>
    <property type="project" value="TreeGrafter"/>
</dbReference>
<name>A0A9N9TXY5_PHYSR</name>
<dbReference type="Pfam" id="PF00035">
    <property type="entry name" value="dsrm"/>
    <property type="match status" value="2"/>
</dbReference>
<accession>A0A9N9TXY5</accession>
<dbReference type="OrthoDB" id="5961559at2759"/>